<feature type="compositionally biased region" description="Basic and acidic residues" evidence="1">
    <location>
        <begin position="200"/>
        <end position="210"/>
    </location>
</feature>
<keyword evidence="3" id="KW-1185">Reference proteome</keyword>
<name>A0AAQ3V0D3_PASNO</name>
<proteinExistence type="predicted"/>
<protein>
    <submittedName>
        <fullName evidence="2">Uncharacterized protein</fullName>
    </submittedName>
</protein>
<dbReference type="Proteomes" id="UP001341281">
    <property type="component" value="Chromosome 10"/>
</dbReference>
<feature type="compositionally biased region" description="Polar residues" evidence="1">
    <location>
        <begin position="44"/>
        <end position="56"/>
    </location>
</feature>
<evidence type="ECO:0000313" key="2">
    <source>
        <dbReference type="EMBL" id="WVZ99725.1"/>
    </source>
</evidence>
<dbReference type="EMBL" id="CP144754">
    <property type="protein sequence ID" value="WVZ99725.1"/>
    <property type="molecule type" value="Genomic_DNA"/>
</dbReference>
<dbReference type="AlphaFoldDB" id="A0AAQ3V0D3"/>
<accession>A0AAQ3V0D3</accession>
<sequence length="287" mass="29760">MDTDRTEQAGAASHRAPEAPAPTTAMVMDSSRWNRVCFAMNASTVRRNSSASSAPQHSRAVTDDRRRRPFSDSDRRMRSSWTGPAGGGDDARRDAIFSDLLRRGAARASFLDAAGFSSNAADGASATHTARRGGEATTAGATSTATGGGGGVMKEEAAGSGNALGGAVAGVAKGEMLGAPEVASADEAAALVWLDEEDAAAERSRSRLDSARSSSTMALPRTKTKRALRRSEPATRSAAAAADGTREVDQVRNTSSARSSPTRSVRYRSRRRSAAPTAAMRAVDSAP</sequence>
<evidence type="ECO:0000313" key="3">
    <source>
        <dbReference type="Proteomes" id="UP001341281"/>
    </source>
</evidence>
<reference evidence="2 3" key="1">
    <citation type="submission" date="2024-02" db="EMBL/GenBank/DDBJ databases">
        <title>High-quality chromosome-scale genome assembly of Pensacola bahiagrass (Paspalum notatum Flugge var. saurae).</title>
        <authorList>
            <person name="Vega J.M."/>
            <person name="Podio M."/>
            <person name="Orjuela J."/>
            <person name="Siena L.A."/>
            <person name="Pessino S.C."/>
            <person name="Combes M.C."/>
            <person name="Mariac C."/>
            <person name="Albertini E."/>
            <person name="Pupilli F."/>
            <person name="Ortiz J.P.A."/>
            <person name="Leblanc O."/>
        </authorList>
    </citation>
    <scope>NUCLEOTIDE SEQUENCE [LARGE SCALE GENOMIC DNA]</scope>
    <source>
        <strain evidence="2">R1</strain>
        <tissue evidence="2">Leaf</tissue>
    </source>
</reference>
<feature type="region of interest" description="Disordered" evidence="1">
    <location>
        <begin position="1"/>
        <end position="27"/>
    </location>
</feature>
<feature type="region of interest" description="Disordered" evidence="1">
    <location>
        <begin position="44"/>
        <end position="92"/>
    </location>
</feature>
<feature type="compositionally biased region" description="Low complexity" evidence="1">
    <location>
        <begin position="274"/>
        <end position="287"/>
    </location>
</feature>
<feature type="compositionally biased region" description="Low complexity" evidence="1">
    <location>
        <begin position="135"/>
        <end position="145"/>
    </location>
</feature>
<evidence type="ECO:0000256" key="1">
    <source>
        <dbReference type="SAM" id="MobiDB-lite"/>
    </source>
</evidence>
<feature type="region of interest" description="Disordered" evidence="1">
    <location>
        <begin position="119"/>
        <end position="166"/>
    </location>
</feature>
<feature type="compositionally biased region" description="Basic and acidic residues" evidence="1">
    <location>
        <begin position="60"/>
        <end position="77"/>
    </location>
</feature>
<feature type="region of interest" description="Disordered" evidence="1">
    <location>
        <begin position="199"/>
        <end position="287"/>
    </location>
</feature>
<gene>
    <name evidence="2" type="ORF">U9M48_044986</name>
</gene>
<organism evidence="2 3">
    <name type="scientific">Paspalum notatum var. saurae</name>
    <dbReference type="NCBI Taxonomy" id="547442"/>
    <lineage>
        <taxon>Eukaryota</taxon>
        <taxon>Viridiplantae</taxon>
        <taxon>Streptophyta</taxon>
        <taxon>Embryophyta</taxon>
        <taxon>Tracheophyta</taxon>
        <taxon>Spermatophyta</taxon>
        <taxon>Magnoliopsida</taxon>
        <taxon>Liliopsida</taxon>
        <taxon>Poales</taxon>
        <taxon>Poaceae</taxon>
        <taxon>PACMAD clade</taxon>
        <taxon>Panicoideae</taxon>
        <taxon>Andropogonodae</taxon>
        <taxon>Paspaleae</taxon>
        <taxon>Paspalinae</taxon>
        <taxon>Paspalum</taxon>
    </lineage>
</organism>